<dbReference type="RefSeq" id="WP_145378095.1">
    <property type="nucleotide sequence ID" value="NZ_CP036276.1"/>
</dbReference>
<evidence type="ECO:0000256" key="1">
    <source>
        <dbReference type="ARBA" id="ARBA00022729"/>
    </source>
</evidence>
<dbReference type="KEGG" id="sdyn:Mal52_40960"/>
<dbReference type="AlphaFoldDB" id="A0A517ZSY6"/>
<gene>
    <name evidence="2" type="ORF">Mal52_40960</name>
</gene>
<evidence type="ECO:0000313" key="2">
    <source>
        <dbReference type="EMBL" id="QDU45602.1"/>
    </source>
</evidence>
<dbReference type="SUPFAM" id="SSF69318">
    <property type="entry name" value="Integrin alpha N-terminal domain"/>
    <property type="match status" value="1"/>
</dbReference>
<proteinExistence type="predicted"/>
<protein>
    <submittedName>
        <fullName evidence="2">FG-GAP repeat protein</fullName>
    </submittedName>
</protein>
<name>A0A517ZSY6_9PLAN</name>
<dbReference type="InterPro" id="IPR013517">
    <property type="entry name" value="FG-GAP"/>
</dbReference>
<dbReference type="Pfam" id="PF13517">
    <property type="entry name" value="FG-GAP_3"/>
    <property type="match status" value="3"/>
</dbReference>
<evidence type="ECO:0000313" key="3">
    <source>
        <dbReference type="Proteomes" id="UP000319383"/>
    </source>
</evidence>
<dbReference type="InterPro" id="IPR028994">
    <property type="entry name" value="Integrin_alpha_N"/>
</dbReference>
<organism evidence="2 3">
    <name type="scientific">Symmachiella dynata</name>
    <dbReference type="NCBI Taxonomy" id="2527995"/>
    <lineage>
        <taxon>Bacteria</taxon>
        <taxon>Pseudomonadati</taxon>
        <taxon>Planctomycetota</taxon>
        <taxon>Planctomycetia</taxon>
        <taxon>Planctomycetales</taxon>
        <taxon>Planctomycetaceae</taxon>
        <taxon>Symmachiella</taxon>
    </lineage>
</organism>
<dbReference type="Gene3D" id="2.130.10.130">
    <property type="entry name" value="Integrin alpha, N-terminal"/>
    <property type="match status" value="2"/>
</dbReference>
<dbReference type="PANTHER" id="PTHR44103:SF1">
    <property type="entry name" value="PROPROTEIN CONVERTASE P"/>
    <property type="match status" value="1"/>
</dbReference>
<keyword evidence="3" id="KW-1185">Reference proteome</keyword>
<sequence length="414" mass="46355">MRHPAAFLLLLVCSALPNGFDCCRADEPVPSIQFSEHLIADKYAYAYGIAAADFDGDGDLDLTSADYTPHNMLYLFENDGQAAFKRHIIQKDDPERLERHLVGDVDGDGDLDVVIVKNLRGDLLWFENNGKPTDETLWSRHVITTDLPGAYDVALADFDRDGDLDVAASSWVLGNQFAWFENDGSPAEGEWKKRIIEQDILETRTMRAADFDGDGDMDLLGTARQAPAVLWYENHKEAGEVHWTKHVIDDQSPCPAHGNPADMDGDGDMDVVMALGFYYRPESDDGKASTKRQDNKILWYENNPAVHGPWKQHVIGAEFDDAFEAIAGDLDGDGDIDVAATSWRNPGSVAWFENLGDSKKPWKRHMLKENWRSANQVILADINGDGRLDIAACAEHGSYEFRWWRNEGRKPKAD</sequence>
<dbReference type="PANTHER" id="PTHR44103">
    <property type="entry name" value="PROPROTEIN CONVERTASE P"/>
    <property type="match status" value="1"/>
</dbReference>
<accession>A0A517ZSY6</accession>
<reference evidence="2 3" key="1">
    <citation type="submission" date="2019-02" db="EMBL/GenBank/DDBJ databases">
        <title>Deep-cultivation of Planctomycetes and their phenomic and genomic characterization uncovers novel biology.</title>
        <authorList>
            <person name="Wiegand S."/>
            <person name="Jogler M."/>
            <person name="Boedeker C."/>
            <person name="Pinto D."/>
            <person name="Vollmers J."/>
            <person name="Rivas-Marin E."/>
            <person name="Kohn T."/>
            <person name="Peeters S.H."/>
            <person name="Heuer A."/>
            <person name="Rast P."/>
            <person name="Oberbeckmann S."/>
            <person name="Bunk B."/>
            <person name="Jeske O."/>
            <person name="Meyerdierks A."/>
            <person name="Storesund J.E."/>
            <person name="Kallscheuer N."/>
            <person name="Luecker S."/>
            <person name="Lage O.M."/>
            <person name="Pohl T."/>
            <person name="Merkel B.J."/>
            <person name="Hornburger P."/>
            <person name="Mueller R.-W."/>
            <person name="Bruemmer F."/>
            <person name="Labrenz M."/>
            <person name="Spormann A.M."/>
            <person name="Op den Camp H."/>
            <person name="Overmann J."/>
            <person name="Amann R."/>
            <person name="Jetten M.S.M."/>
            <person name="Mascher T."/>
            <person name="Medema M.H."/>
            <person name="Devos D.P."/>
            <person name="Kaster A.-K."/>
            <person name="Ovreas L."/>
            <person name="Rohde M."/>
            <person name="Galperin M.Y."/>
            <person name="Jogler C."/>
        </authorList>
    </citation>
    <scope>NUCLEOTIDE SEQUENCE [LARGE SCALE GENOMIC DNA]</scope>
    <source>
        <strain evidence="2 3">Mal52</strain>
    </source>
</reference>
<keyword evidence="1" id="KW-0732">Signal</keyword>
<dbReference type="Proteomes" id="UP000319383">
    <property type="component" value="Chromosome"/>
</dbReference>
<dbReference type="EMBL" id="CP036276">
    <property type="protein sequence ID" value="QDU45602.1"/>
    <property type="molecule type" value="Genomic_DNA"/>
</dbReference>